<evidence type="ECO:0000313" key="7">
    <source>
        <dbReference type="Proteomes" id="UP000218702"/>
    </source>
</evidence>
<organism evidence="6 7">
    <name type="scientific">Dolichospermum compactum NIES-806</name>
    <dbReference type="NCBI Taxonomy" id="1973481"/>
    <lineage>
        <taxon>Bacteria</taxon>
        <taxon>Bacillati</taxon>
        <taxon>Cyanobacteriota</taxon>
        <taxon>Cyanophyceae</taxon>
        <taxon>Nostocales</taxon>
        <taxon>Aphanizomenonaceae</taxon>
        <taxon>Dolichospermum</taxon>
        <taxon>Dolichospermum compactum</taxon>
    </lineage>
</organism>
<dbReference type="GO" id="GO:0004674">
    <property type="term" value="F:protein serine/threonine kinase activity"/>
    <property type="evidence" value="ECO:0007669"/>
    <property type="project" value="UniProtKB-KW"/>
</dbReference>
<dbReference type="PROSITE" id="PS50011">
    <property type="entry name" value="PROTEIN_KINASE_DOM"/>
    <property type="match status" value="1"/>
</dbReference>
<dbReference type="Proteomes" id="UP000218702">
    <property type="component" value="Chromosome"/>
</dbReference>
<keyword evidence="1 3" id="KW-0547">Nucleotide-binding</keyword>
<dbReference type="GO" id="GO:0035556">
    <property type="term" value="P:intracellular signal transduction"/>
    <property type="evidence" value="ECO:0007669"/>
    <property type="project" value="TreeGrafter"/>
</dbReference>
<feature type="transmembrane region" description="Helical" evidence="4">
    <location>
        <begin position="414"/>
        <end position="433"/>
    </location>
</feature>
<dbReference type="RefSeq" id="WP_096670378.1">
    <property type="nucleotide sequence ID" value="NZ_AP018316.1"/>
</dbReference>
<keyword evidence="6" id="KW-0723">Serine/threonine-protein kinase</keyword>
<keyword evidence="4" id="KW-0812">Transmembrane</keyword>
<keyword evidence="6" id="KW-0808">Transferase</keyword>
<dbReference type="InterPro" id="IPR000719">
    <property type="entry name" value="Prot_kinase_dom"/>
</dbReference>
<evidence type="ECO:0000256" key="3">
    <source>
        <dbReference type="PROSITE-ProRule" id="PRU10141"/>
    </source>
</evidence>
<evidence type="ECO:0000259" key="5">
    <source>
        <dbReference type="PROSITE" id="PS50011"/>
    </source>
</evidence>
<dbReference type="KEGG" id="dcm:NIES806_42640"/>
<dbReference type="SUPFAM" id="SSF56112">
    <property type="entry name" value="Protein kinase-like (PK-like)"/>
    <property type="match status" value="1"/>
</dbReference>
<dbReference type="CDD" id="cd14014">
    <property type="entry name" value="STKc_PknB_like"/>
    <property type="match status" value="1"/>
</dbReference>
<dbReference type="AlphaFoldDB" id="A0A1Z4V8X9"/>
<dbReference type="Gene3D" id="1.10.510.10">
    <property type="entry name" value="Transferase(Phosphotransferase) domain 1"/>
    <property type="match status" value="1"/>
</dbReference>
<dbReference type="InterPro" id="IPR017441">
    <property type="entry name" value="Protein_kinase_ATP_BS"/>
</dbReference>
<evidence type="ECO:0000256" key="2">
    <source>
        <dbReference type="ARBA" id="ARBA00022840"/>
    </source>
</evidence>
<keyword evidence="6" id="KW-0418">Kinase</keyword>
<dbReference type="PANTHER" id="PTHR24346">
    <property type="entry name" value="MAP/MICROTUBULE AFFINITY-REGULATING KINASE"/>
    <property type="match status" value="1"/>
</dbReference>
<dbReference type="EMBL" id="AP018316">
    <property type="protein sequence ID" value="BAZ88030.1"/>
    <property type="molecule type" value="Genomic_DNA"/>
</dbReference>
<dbReference type="InterPro" id="IPR011009">
    <property type="entry name" value="Kinase-like_dom_sf"/>
</dbReference>
<reference evidence="6 7" key="1">
    <citation type="submission" date="2017-06" db="EMBL/GenBank/DDBJ databases">
        <title>Genome sequencing of cyanobaciteial culture collection at National Institute for Environmental Studies (NIES).</title>
        <authorList>
            <person name="Hirose Y."/>
            <person name="Shimura Y."/>
            <person name="Fujisawa T."/>
            <person name="Nakamura Y."/>
            <person name="Kawachi M."/>
        </authorList>
    </citation>
    <scope>NUCLEOTIDE SEQUENCE [LARGE SCALE GENOMIC DNA]</scope>
    <source>
        <strain evidence="6 7">NIES-806</strain>
    </source>
</reference>
<feature type="transmembrane region" description="Helical" evidence="4">
    <location>
        <begin position="471"/>
        <end position="492"/>
    </location>
</feature>
<feature type="domain" description="Protein kinase" evidence="5">
    <location>
        <begin position="14"/>
        <end position="273"/>
    </location>
</feature>
<feature type="transmembrane region" description="Helical" evidence="4">
    <location>
        <begin position="363"/>
        <end position="381"/>
    </location>
</feature>
<feature type="transmembrane region" description="Helical" evidence="4">
    <location>
        <begin position="439"/>
        <end position="459"/>
    </location>
</feature>
<evidence type="ECO:0000256" key="4">
    <source>
        <dbReference type="SAM" id="Phobius"/>
    </source>
</evidence>
<dbReference type="PANTHER" id="PTHR24346:SF75">
    <property type="entry name" value="AURORA KINASE"/>
    <property type="match status" value="1"/>
</dbReference>
<dbReference type="GO" id="GO:0005737">
    <property type="term" value="C:cytoplasm"/>
    <property type="evidence" value="ECO:0007669"/>
    <property type="project" value="TreeGrafter"/>
</dbReference>
<sequence length="501" mass="56231">MVWQKGYKLQGGRYVMEKVLGEGGFGITYQAQHTLLKQWVVIKTPNEILKNDSEYPHYVKRFIQEGRKLAQLSQQPHPNIVRVTELFEDDQTYCLVMDFVPGESLFNLVQKRGALPELEAVGYIKQIGEALTFVHHQGLVHRDAHPGNIMVQKNGKAVLIDFGIAGEIMPQDGYFTSDHPANIAFAPYEQMGGNRQVTIDVYTLAASLYYAVTGKRPESSLDRKLYNKPLIPPNKYVVGISNELNLAILKGMNLEAGNRPKSMGKWLNLLPDFSNQVYQVSQKTQYKTIRTDKAFPVIVGVNNSPNTRVNSKNIPWVKLGFIGFYYLVCGFLSGPLPLLMTLTSALASALTSVSIFTSVPNDLLVTALAFWSALLLSVYKYGQLNQVLVGVHGWVLYSSLLFLLAASRPNKERYLFWLLLFILICFSLINLLFNSNYLLFVLTGGFFVSAVIFLFAYPRAKRDLTKSLSKWHSFGILAGTSLLGLFLGWLTYQILPIFANG</sequence>
<dbReference type="GO" id="GO:0005524">
    <property type="term" value="F:ATP binding"/>
    <property type="evidence" value="ECO:0007669"/>
    <property type="project" value="UniProtKB-UniRule"/>
</dbReference>
<dbReference type="PROSITE" id="PS00107">
    <property type="entry name" value="PROTEIN_KINASE_ATP"/>
    <property type="match status" value="1"/>
</dbReference>
<keyword evidence="4" id="KW-1133">Transmembrane helix</keyword>
<proteinExistence type="predicted"/>
<evidence type="ECO:0000313" key="6">
    <source>
        <dbReference type="EMBL" id="BAZ88030.1"/>
    </source>
</evidence>
<protein>
    <submittedName>
        <fullName evidence="6">Serine/threonine protein kinase</fullName>
    </submittedName>
</protein>
<dbReference type="OrthoDB" id="581647at2"/>
<name>A0A1Z4V8X9_9CYAN</name>
<keyword evidence="4" id="KW-0472">Membrane</keyword>
<gene>
    <name evidence="6" type="ORF">NIES806_42640</name>
</gene>
<feature type="binding site" evidence="3">
    <location>
        <position position="43"/>
    </location>
    <ligand>
        <name>ATP</name>
        <dbReference type="ChEBI" id="CHEBI:30616"/>
    </ligand>
</feature>
<evidence type="ECO:0000256" key="1">
    <source>
        <dbReference type="ARBA" id="ARBA00022741"/>
    </source>
</evidence>
<feature type="transmembrane region" description="Helical" evidence="4">
    <location>
        <begin position="387"/>
        <end position="407"/>
    </location>
</feature>
<keyword evidence="7" id="KW-1185">Reference proteome</keyword>
<accession>A0A1Z4V8X9</accession>
<keyword evidence="2 3" id="KW-0067">ATP-binding</keyword>
<dbReference type="Pfam" id="PF00069">
    <property type="entry name" value="Pkinase"/>
    <property type="match status" value="1"/>
</dbReference>